<keyword evidence="1" id="KW-0812">Transmembrane</keyword>
<organism evidence="2">
    <name type="scientific">uncultured Caudovirales phage</name>
    <dbReference type="NCBI Taxonomy" id="2100421"/>
    <lineage>
        <taxon>Viruses</taxon>
        <taxon>Duplodnaviria</taxon>
        <taxon>Heunggongvirae</taxon>
        <taxon>Uroviricota</taxon>
        <taxon>Caudoviricetes</taxon>
        <taxon>Peduoviridae</taxon>
        <taxon>Maltschvirus</taxon>
        <taxon>Maltschvirus maltsch</taxon>
    </lineage>
</organism>
<evidence type="ECO:0000256" key="1">
    <source>
        <dbReference type="SAM" id="Phobius"/>
    </source>
</evidence>
<name>A0A6J7X397_9CAUD</name>
<sequence>MSDSSSSSSGGIGFTGLLTVLFVGLKLTNVITWSWWWVLSPIWIPVLLLIIILSIAAIFIAVMEK</sequence>
<gene>
    <name evidence="2" type="ORF">UFOVP383_46</name>
</gene>
<evidence type="ECO:0008006" key="3">
    <source>
        <dbReference type="Google" id="ProtNLM"/>
    </source>
</evidence>
<accession>A0A6J7X397</accession>
<feature type="transmembrane region" description="Helical" evidence="1">
    <location>
        <begin position="12"/>
        <end position="36"/>
    </location>
</feature>
<protein>
    <recommendedName>
        <fullName evidence="3">Transmembrane Fragile-X-F protein</fullName>
    </recommendedName>
</protein>
<keyword evidence="1" id="KW-1133">Transmembrane helix</keyword>
<proteinExistence type="predicted"/>
<dbReference type="EMBL" id="LR798321">
    <property type="protein sequence ID" value="CAB5223442.1"/>
    <property type="molecule type" value="Genomic_DNA"/>
</dbReference>
<feature type="transmembrane region" description="Helical" evidence="1">
    <location>
        <begin position="42"/>
        <end position="62"/>
    </location>
</feature>
<keyword evidence="1" id="KW-0472">Membrane</keyword>
<evidence type="ECO:0000313" key="2">
    <source>
        <dbReference type="EMBL" id="CAB5223442.1"/>
    </source>
</evidence>
<reference evidence="2" key="1">
    <citation type="submission" date="2020-05" db="EMBL/GenBank/DDBJ databases">
        <authorList>
            <person name="Chiriac C."/>
            <person name="Salcher M."/>
            <person name="Ghai R."/>
            <person name="Kavagutti S V."/>
        </authorList>
    </citation>
    <scope>NUCLEOTIDE SEQUENCE</scope>
</reference>